<organism evidence="5 6">
    <name type="scientific">Paracoccus versutus</name>
    <name type="common">Thiobacillus versutus</name>
    <dbReference type="NCBI Taxonomy" id="34007"/>
    <lineage>
        <taxon>Bacteria</taxon>
        <taxon>Pseudomonadati</taxon>
        <taxon>Pseudomonadota</taxon>
        <taxon>Alphaproteobacteria</taxon>
        <taxon>Rhodobacterales</taxon>
        <taxon>Paracoccaceae</taxon>
        <taxon>Paracoccus</taxon>
    </lineage>
</organism>
<dbReference type="InterPro" id="IPR000524">
    <property type="entry name" value="Tscrpt_reg_HTH_GntR"/>
</dbReference>
<dbReference type="PANTHER" id="PTHR44846:SF1">
    <property type="entry name" value="MANNOSYL-D-GLYCERATE TRANSPORT_METABOLISM SYSTEM REPRESSOR MNGR-RELATED"/>
    <property type="match status" value="1"/>
</dbReference>
<dbReference type="InterPro" id="IPR036388">
    <property type="entry name" value="WH-like_DNA-bd_sf"/>
</dbReference>
<dbReference type="Gene3D" id="3.40.1410.10">
    <property type="entry name" value="Chorismate lyase-like"/>
    <property type="match status" value="1"/>
</dbReference>
<dbReference type="RefSeq" id="WP_036759425.1">
    <property type="nucleotide sequence ID" value="NZ_CP035286.1"/>
</dbReference>
<dbReference type="Pfam" id="PF07702">
    <property type="entry name" value="UTRA"/>
    <property type="match status" value="1"/>
</dbReference>
<dbReference type="GO" id="GO:0003677">
    <property type="term" value="F:DNA binding"/>
    <property type="evidence" value="ECO:0007669"/>
    <property type="project" value="UniProtKB-KW"/>
</dbReference>
<dbReference type="InterPro" id="IPR028978">
    <property type="entry name" value="Chorismate_lyase_/UTRA_dom_sf"/>
</dbReference>
<dbReference type="CDD" id="cd07377">
    <property type="entry name" value="WHTH_GntR"/>
    <property type="match status" value="1"/>
</dbReference>
<dbReference type="InterPro" id="IPR050679">
    <property type="entry name" value="Bact_HTH_transcr_reg"/>
</dbReference>
<dbReference type="AlphaFoldDB" id="A0AAQ0HEG1"/>
<dbReference type="GO" id="GO:0003700">
    <property type="term" value="F:DNA-binding transcription factor activity"/>
    <property type="evidence" value="ECO:0007669"/>
    <property type="project" value="InterPro"/>
</dbReference>
<sequence>MSDDLVAAKPLYAQVRDQLTRRLVSGEWVPGMLIPSEHELARQLRVSQGTVRKALDAMTMDNLLVRRQGRGTFVSQPEDPKLLFQFFRLTADGKEAEFPLSQMLGNAEVPAPQEVAEPLGLAEGAPVVRIERVRLMAGAPVINEVLWLPAARFAGLAGLDGIPNNIYKLLSAKWGVTIARADEQLRATLADAQDAERLGCAVGHPLIAIQRIAYDLEDKAVELRQSRCLTDAVHYSVSLR</sequence>
<dbReference type="InterPro" id="IPR036390">
    <property type="entry name" value="WH_DNA-bd_sf"/>
</dbReference>
<evidence type="ECO:0000313" key="6">
    <source>
        <dbReference type="Proteomes" id="UP000256794"/>
    </source>
</evidence>
<evidence type="ECO:0000256" key="3">
    <source>
        <dbReference type="ARBA" id="ARBA00023163"/>
    </source>
</evidence>
<evidence type="ECO:0000256" key="1">
    <source>
        <dbReference type="ARBA" id="ARBA00023015"/>
    </source>
</evidence>
<keyword evidence="2" id="KW-0238">DNA-binding</keyword>
<feature type="domain" description="HTH gntR-type" evidence="4">
    <location>
        <begin position="9"/>
        <end position="77"/>
    </location>
</feature>
<dbReference type="Pfam" id="PF00392">
    <property type="entry name" value="GntR"/>
    <property type="match status" value="1"/>
</dbReference>
<dbReference type="Proteomes" id="UP000256794">
    <property type="component" value="Unassembled WGS sequence"/>
</dbReference>
<dbReference type="SUPFAM" id="SSF64288">
    <property type="entry name" value="Chorismate lyase-like"/>
    <property type="match status" value="1"/>
</dbReference>
<dbReference type="PRINTS" id="PR00035">
    <property type="entry name" value="HTHGNTR"/>
</dbReference>
<evidence type="ECO:0000256" key="2">
    <source>
        <dbReference type="ARBA" id="ARBA00023125"/>
    </source>
</evidence>
<gene>
    <name evidence="5" type="ORF">ATH84_104614</name>
</gene>
<dbReference type="GO" id="GO:0045892">
    <property type="term" value="P:negative regulation of DNA-templated transcription"/>
    <property type="evidence" value="ECO:0007669"/>
    <property type="project" value="TreeGrafter"/>
</dbReference>
<dbReference type="SMART" id="SM00866">
    <property type="entry name" value="UTRA"/>
    <property type="match status" value="1"/>
</dbReference>
<keyword evidence="3" id="KW-0804">Transcription</keyword>
<keyword evidence="6" id="KW-1185">Reference proteome</keyword>
<dbReference type="InterPro" id="IPR011663">
    <property type="entry name" value="UTRA"/>
</dbReference>
<dbReference type="SMART" id="SM00345">
    <property type="entry name" value="HTH_GNTR"/>
    <property type="match status" value="1"/>
</dbReference>
<evidence type="ECO:0000313" key="5">
    <source>
        <dbReference type="EMBL" id="REG31655.1"/>
    </source>
</evidence>
<accession>A0AAQ0HEG1</accession>
<evidence type="ECO:0000259" key="4">
    <source>
        <dbReference type="PROSITE" id="PS50949"/>
    </source>
</evidence>
<reference evidence="5 6" key="1">
    <citation type="submission" date="2018-08" db="EMBL/GenBank/DDBJ databases">
        <title>Genomic Encyclopedia of Archaeal and Bacterial Type Strains, Phase II (KMG-II): from individual species to whole genera.</title>
        <authorList>
            <person name="Goeker M."/>
        </authorList>
    </citation>
    <scope>NUCLEOTIDE SEQUENCE [LARGE SCALE GENOMIC DNA]</scope>
    <source>
        <strain evidence="5 6">DSM 582</strain>
    </source>
</reference>
<proteinExistence type="predicted"/>
<comment type="caution">
    <text evidence="5">The sequence shown here is derived from an EMBL/GenBank/DDBJ whole genome shotgun (WGS) entry which is preliminary data.</text>
</comment>
<dbReference type="Gene3D" id="1.10.10.10">
    <property type="entry name" value="Winged helix-like DNA-binding domain superfamily/Winged helix DNA-binding domain"/>
    <property type="match status" value="1"/>
</dbReference>
<dbReference type="EMBL" id="QUMX01000046">
    <property type="protein sequence ID" value="REG31655.1"/>
    <property type="molecule type" value="Genomic_DNA"/>
</dbReference>
<name>A0AAQ0HEG1_PARVE</name>
<keyword evidence="1" id="KW-0805">Transcription regulation</keyword>
<protein>
    <submittedName>
        <fullName evidence="5">GntR family transcriptional regulator</fullName>
    </submittedName>
</protein>
<dbReference type="PANTHER" id="PTHR44846">
    <property type="entry name" value="MANNOSYL-D-GLYCERATE TRANSPORT/METABOLISM SYSTEM REPRESSOR MNGR-RELATED"/>
    <property type="match status" value="1"/>
</dbReference>
<dbReference type="SUPFAM" id="SSF46785">
    <property type="entry name" value="Winged helix' DNA-binding domain"/>
    <property type="match status" value="1"/>
</dbReference>
<dbReference type="PROSITE" id="PS50949">
    <property type="entry name" value="HTH_GNTR"/>
    <property type="match status" value="1"/>
</dbReference>